<dbReference type="GO" id="GO:0006654">
    <property type="term" value="P:phosphatidic acid biosynthetic process"/>
    <property type="evidence" value="ECO:0007669"/>
    <property type="project" value="TreeGrafter"/>
</dbReference>
<feature type="domain" description="Phospholipid/glycerol acyltransferase" evidence="3">
    <location>
        <begin position="34"/>
        <end position="149"/>
    </location>
</feature>
<dbReference type="InterPro" id="IPR002123">
    <property type="entry name" value="Plipid/glycerol_acylTrfase"/>
</dbReference>
<dbReference type="Proteomes" id="UP000064249">
    <property type="component" value="Unassembled WGS sequence"/>
</dbReference>
<gene>
    <name evidence="4" type="ORF">XD73_1177</name>
</gene>
<reference evidence="4 5" key="1">
    <citation type="journal article" date="2015" name="MBio">
        <title>Genome-Resolved Metagenomic Analysis Reveals Roles for Candidate Phyla and Other Microbial Community Members in Biogeochemical Transformations in Oil Reservoirs.</title>
        <authorList>
            <person name="Hu P."/>
            <person name="Tom L."/>
            <person name="Singh A."/>
            <person name="Thomas B.C."/>
            <person name="Baker B.J."/>
            <person name="Piceno Y.M."/>
            <person name="Andersen G.L."/>
            <person name="Banfield J.F."/>
        </authorList>
    </citation>
    <scope>NUCLEOTIDE SEQUENCE [LARGE SCALE GENOMIC DNA]</scope>
    <source>
        <strain evidence="4">46_16</strain>
    </source>
</reference>
<evidence type="ECO:0000256" key="2">
    <source>
        <dbReference type="ARBA" id="ARBA00023315"/>
    </source>
</evidence>
<dbReference type="SMART" id="SM00563">
    <property type="entry name" value="PlsC"/>
    <property type="match status" value="1"/>
</dbReference>
<evidence type="ECO:0000313" key="4">
    <source>
        <dbReference type="EMBL" id="KUK45949.1"/>
    </source>
</evidence>
<protein>
    <submittedName>
        <fullName evidence="4">Putative acyltransferase</fullName>
    </submittedName>
</protein>
<dbReference type="GO" id="GO:0003841">
    <property type="term" value="F:1-acylglycerol-3-phosphate O-acyltransferase activity"/>
    <property type="evidence" value="ECO:0007669"/>
    <property type="project" value="TreeGrafter"/>
</dbReference>
<keyword evidence="2 4" id="KW-0012">Acyltransferase</keyword>
<sequence length="224" mass="25210">MNKYPLLGPVRFLVRTLTKFKVENQSRIPGTGGVLITTNHLSLLDTPILLAITDREDLVAIIAKKYREKPFFKWVLEKVGTMVWMDRTTTDFAALRDALDQLRHGAIVGIAPEGTRSRESRGLLEGKPGAALMAARASVPIVPVGIVGSEQINAHFLKLKRPPVTVRVGEPYMLPEMDRDDRQGWLARNTDEIMCRIAALLPPEYRGFYEDHPRLKELLAEETK</sequence>
<dbReference type="PANTHER" id="PTHR10434:SF11">
    <property type="entry name" value="1-ACYL-SN-GLYCEROL-3-PHOSPHATE ACYLTRANSFERASE"/>
    <property type="match status" value="1"/>
</dbReference>
<organism evidence="4 5">
    <name type="scientific">Anaerolinea thermophila</name>
    <dbReference type="NCBI Taxonomy" id="167964"/>
    <lineage>
        <taxon>Bacteria</taxon>
        <taxon>Bacillati</taxon>
        <taxon>Chloroflexota</taxon>
        <taxon>Anaerolineae</taxon>
        <taxon>Anaerolineales</taxon>
        <taxon>Anaerolineaceae</taxon>
        <taxon>Anaerolinea</taxon>
    </lineage>
</organism>
<evidence type="ECO:0000256" key="1">
    <source>
        <dbReference type="ARBA" id="ARBA00022679"/>
    </source>
</evidence>
<dbReference type="EMBL" id="LGFU01000106">
    <property type="protein sequence ID" value="KUK45949.1"/>
    <property type="molecule type" value="Genomic_DNA"/>
</dbReference>
<proteinExistence type="predicted"/>
<evidence type="ECO:0000313" key="5">
    <source>
        <dbReference type="Proteomes" id="UP000064249"/>
    </source>
</evidence>
<dbReference type="PATRIC" id="fig|167964.4.peg.1215"/>
<dbReference type="Pfam" id="PF01553">
    <property type="entry name" value="Acyltransferase"/>
    <property type="match status" value="1"/>
</dbReference>
<dbReference type="PANTHER" id="PTHR10434">
    <property type="entry name" value="1-ACYL-SN-GLYCEROL-3-PHOSPHATE ACYLTRANSFERASE"/>
    <property type="match status" value="1"/>
</dbReference>
<name>A0A101FWZ4_9CHLR</name>
<dbReference type="SUPFAM" id="SSF69593">
    <property type="entry name" value="Glycerol-3-phosphate (1)-acyltransferase"/>
    <property type="match status" value="1"/>
</dbReference>
<accession>A0A101FWZ4</accession>
<comment type="caution">
    <text evidence="4">The sequence shown here is derived from an EMBL/GenBank/DDBJ whole genome shotgun (WGS) entry which is preliminary data.</text>
</comment>
<dbReference type="CDD" id="cd07989">
    <property type="entry name" value="LPLAT_AGPAT-like"/>
    <property type="match status" value="1"/>
</dbReference>
<dbReference type="AlphaFoldDB" id="A0A101FWZ4"/>
<keyword evidence="1 4" id="KW-0808">Transferase</keyword>
<evidence type="ECO:0000259" key="3">
    <source>
        <dbReference type="SMART" id="SM00563"/>
    </source>
</evidence>